<evidence type="ECO:0000256" key="1">
    <source>
        <dbReference type="SAM" id="MobiDB-lite"/>
    </source>
</evidence>
<dbReference type="RefSeq" id="WP_183627017.1">
    <property type="nucleotide sequence ID" value="NZ_JACHWJ010000012.1"/>
</dbReference>
<sequence>MVEPLIIALLSLGGVVLTVCGAIAGHLLSARASARTTAVQAEANKRSNEQQMIDQLQEELHGYRNDADARASDQDRRATVQDERMERLEHRAEGYRDYAHTLRAHIYNELPPPPPAWPDGLPR</sequence>
<gene>
    <name evidence="2" type="ORF">FHX72_003796</name>
</gene>
<evidence type="ECO:0000313" key="2">
    <source>
        <dbReference type="EMBL" id="MBB2959627.1"/>
    </source>
</evidence>
<name>A0A7W4YGT1_9MICO</name>
<dbReference type="EMBL" id="JACHWJ010000012">
    <property type="protein sequence ID" value="MBB2959627.1"/>
    <property type="molecule type" value="Genomic_DNA"/>
</dbReference>
<reference evidence="2 3" key="1">
    <citation type="submission" date="2020-08" db="EMBL/GenBank/DDBJ databases">
        <title>Sequencing the genomes of 1000 actinobacteria strains.</title>
        <authorList>
            <person name="Klenk H.-P."/>
        </authorList>
    </citation>
    <scope>NUCLEOTIDE SEQUENCE [LARGE SCALE GENOMIC DNA]</scope>
    <source>
        <strain evidence="2 3">DSM 20419</strain>
    </source>
</reference>
<dbReference type="AlphaFoldDB" id="A0A7W4YGT1"/>
<proteinExistence type="predicted"/>
<keyword evidence="3" id="KW-1185">Reference proteome</keyword>
<protein>
    <submittedName>
        <fullName evidence="2">Putative membrane protein YccC</fullName>
    </submittedName>
</protein>
<evidence type="ECO:0000313" key="3">
    <source>
        <dbReference type="Proteomes" id="UP000545286"/>
    </source>
</evidence>
<comment type="caution">
    <text evidence="2">The sequence shown here is derived from an EMBL/GenBank/DDBJ whole genome shotgun (WGS) entry which is preliminary data.</text>
</comment>
<organism evidence="2 3">
    <name type="scientific">Pseudoclavibacter helvolus</name>
    <dbReference type="NCBI Taxonomy" id="255205"/>
    <lineage>
        <taxon>Bacteria</taxon>
        <taxon>Bacillati</taxon>
        <taxon>Actinomycetota</taxon>
        <taxon>Actinomycetes</taxon>
        <taxon>Micrococcales</taxon>
        <taxon>Microbacteriaceae</taxon>
        <taxon>Pseudoclavibacter</taxon>
    </lineage>
</organism>
<feature type="region of interest" description="Disordered" evidence="1">
    <location>
        <begin position="62"/>
        <end position="83"/>
    </location>
</feature>
<dbReference type="Proteomes" id="UP000545286">
    <property type="component" value="Unassembled WGS sequence"/>
</dbReference>
<accession>A0A7W4YGT1</accession>